<dbReference type="Gene3D" id="3.90.1230.10">
    <property type="entry name" value="Nitric Oxide Synthase, Chain A, domain 3"/>
    <property type="match status" value="1"/>
</dbReference>
<keyword evidence="8 11" id="KW-0560">Oxidoreductase</keyword>
<evidence type="ECO:0000256" key="5">
    <source>
        <dbReference type="ARBA" id="ARBA00018859"/>
    </source>
</evidence>
<dbReference type="InterPro" id="IPR044940">
    <property type="entry name" value="NOS_dom_2"/>
</dbReference>
<comment type="subunit">
    <text evidence="11">Homodimer.</text>
</comment>
<evidence type="ECO:0000256" key="8">
    <source>
        <dbReference type="ARBA" id="ARBA00023002"/>
    </source>
</evidence>
<protein>
    <recommendedName>
        <fullName evidence="5 11">Nitric oxide synthase oxygenase</fullName>
        <ecNumber evidence="4 11">1.14.14.47</ecNumber>
    </recommendedName>
</protein>
<organism evidence="14 15">
    <name type="scientific">Marinococcus luteus</name>
    <dbReference type="NCBI Taxonomy" id="1122204"/>
    <lineage>
        <taxon>Bacteria</taxon>
        <taxon>Bacillati</taxon>
        <taxon>Bacillota</taxon>
        <taxon>Bacilli</taxon>
        <taxon>Bacillales</taxon>
        <taxon>Bacillaceae</taxon>
        <taxon>Marinococcus</taxon>
    </lineage>
</organism>
<dbReference type="EC" id="1.14.14.47" evidence="4 11"/>
<gene>
    <name evidence="14" type="ORF">SAMN05421781_2467</name>
</gene>
<evidence type="ECO:0000256" key="7">
    <source>
        <dbReference type="ARBA" id="ARBA00022723"/>
    </source>
</evidence>
<dbReference type="SUPFAM" id="SSF56512">
    <property type="entry name" value="Nitric oxide (NO) synthase oxygenase domain"/>
    <property type="match status" value="1"/>
</dbReference>
<accession>A0A1H2WL62</accession>
<dbReference type="AlphaFoldDB" id="A0A1H2WL62"/>
<proteinExistence type="inferred from homology"/>
<dbReference type="STRING" id="1122204.SAMN05421781_2467"/>
<dbReference type="Proteomes" id="UP000199488">
    <property type="component" value="Unassembled WGS sequence"/>
</dbReference>
<keyword evidence="15" id="KW-1185">Reference proteome</keyword>
<evidence type="ECO:0000256" key="3">
    <source>
        <dbReference type="ARBA" id="ARBA00005411"/>
    </source>
</evidence>
<evidence type="ECO:0000256" key="2">
    <source>
        <dbReference type="ARBA" id="ARBA00002642"/>
    </source>
</evidence>
<dbReference type="InterPro" id="IPR036119">
    <property type="entry name" value="NOS_N_sf"/>
</dbReference>
<dbReference type="EMBL" id="FNNC01000005">
    <property type="protein sequence ID" value="SDW80749.1"/>
    <property type="molecule type" value="Genomic_DNA"/>
</dbReference>
<name>A0A1H2WL62_9BACI</name>
<keyword evidence="6 11" id="KW-0349">Heme</keyword>
<dbReference type="InterPro" id="IPR050607">
    <property type="entry name" value="NOS"/>
</dbReference>
<evidence type="ECO:0000259" key="13">
    <source>
        <dbReference type="Pfam" id="PF02898"/>
    </source>
</evidence>
<dbReference type="Pfam" id="PF02898">
    <property type="entry name" value="NO_synthase"/>
    <property type="match status" value="1"/>
</dbReference>
<feature type="binding site" description="axial binding residue" evidence="12">
    <location>
        <position position="67"/>
    </location>
    <ligand>
        <name>heme</name>
        <dbReference type="ChEBI" id="CHEBI:30413"/>
    </ligand>
    <ligandPart>
        <name>Fe</name>
        <dbReference type="ChEBI" id="CHEBI:18248"/>
    </ligandPart>
</feature>
<dbReference type="InterPro" id="IPR044944">
    <property type="entry name" value="NOS_dom_3"/>
</dbReference>
<comment type="similarity">
    <text evidence="3 11">Belongs to the NOS family. Bacterial NOS oxygenase subfamily.</text>
</comment>
<evidence type="ECO:0000256" key="12">
    <source>
        <dbReference type="PIRSR" id="PIRSR037219-1"/>
    </source>
</evidence>
<dbReference type="GO" id="GO:0020037">
    <property type="term" value="F:heme binding"/>
    <property type="evidence" value="ECO:0007669"/>
    <property type="project" value="InterPro"/>
</dbReference>
<dbReference type="Gene3D" id="3.90.440.10">
    <property type="entry name" value="Nitric Oxide Synthase,Heme Domain,Chain A domain 2"/>
    <property type="match status" value="1"/>
</dbReference>
<dbReference type="InterPro" id="IPR017142">
    <property type="entry name" value="Nitric_oxide_synthase_Oase-su"/>
</dbReference>
<comment type="catalytic activity">
    <reaction evidence="10">
        <text>3 reduced [flavodoxin] + 2 L-arginine + 4 O2 = 3 oxidized [flavodoxin] + 2 L-citrulline + 2 nitric oxide + 4 H2O + 5 H(+)</text>
        <dbReference type="Rhea" id="RHEA:52324"/>
        <dbReference type="Rhea" id="RHEA-COMP:10622"/>
        <dbReference type="Rhea" id="RHEA-COMP:10623"/>
        <dbReference type="ChEBI" id="CHEBI:15377"/>
        <dbReference type="ChEBI" id="CHEBI:15378"/>
        <dbReference type="ChEBI" id="CHEBI:15379"/>
        <dbReference type="ChEBI" id="CHEBI:16480"/>
        <dbReference type="ChEBI" id="CHEBI:32682"/>
        <dbReference type="ChEBI" id="CHEBI:57618"/>
        <dbReference type="ChEBI" id="CHEBI:57743"/>
        <dbReference type="ChEBI" id="CHEBI:58210"/>
        <dbReference type="EC" id="1.14.14.47"/>
    </reaction>
</comment>
<dbReference type="PANTHER" id="PTHR43410:SF1">
    <property type="entry name" value="NITRIC OXIDE SYNTHASE"/>
    <property type="match status" value="1"/>
</dbReference>
<evidence type="ECO:0000256" key="1">
    <source>
        <dbReference type="ARBA" id="ARBA00001971"/>
    </source>
</evidence>
<dbReference type="GO" id="GO:0006809">
    <property type="term" value="P:nitric oxide biosynthetic process"/>
    <property type="evidence" value="ECO:0007669"/>
    <property type="project" value="InterPro"/>
</dbReference>
<keyword evidence="9 11" id="KW-0408">Iron</keyword>
<dbReference type="PIRSF" id="PIRSF037219">
    <property type="entry name" value="NOS_oxygenase"/>
    <property type="match status" value="1"/>
</dbReference>
<dbReference type="GO" id="GO:0046872">
    <property type="term" value="F:metal ion binding"/>
    <property type="evidence" value="ECO:0007669"/>
    <property type="project" value="UniProtKB-KW"/>
</dbReference>
<feature type="domain" description="Nitric oxide synthase (NOS)" evidence="13">
    <location>
        <begin position="5"/>
        <end position="363"/>
    </location>
</feature>
<evidence type="ECO:0000313" key="15">
    <source>
        <dbReference type="Proteomes" id="UP000199488"/>
    </source>
</evidence>
<dbReference type="InterPro" id="IPR004030">
    <property type="entry name" value="NOS_N"/>
</dbReference>
<dbReference type="Gene3D" id="3.90.340.10">
    <property type="entry name" value="Nitric Oxide Synthase, Chain A, domain 1"/>
    <property type="match status" value="1"/>
</dbReference>
<reference evidence="14 15" key="1">
    <citation type="submission" date="2016-10" db="EMBL/GenBank/DDBJ databases">
        <authorList>
            <person name="de Groot N.N."/>
        </authorList>
    </citation>
    <scope>NUCLEOTIDE SEQUENCE [LARGE SCALE GENOMIC DNA]</scope>
    <source>
        <strain evidence="14 15">DSM 23126</strain>
    </source>
</reference>
<keyword evidence="7 11" id="KW-0479">Metal-binding</keyword>
<evidence type="ECO:0000256" key="4">
    <source>
        <dbReference type="ARBA" id="ARBA00012735"/>
    </source>
</evidence>
<dbReference type="OrthoDB" id="3398374at2"/>
<dbReference type="GO" id="GO:0004517">
    <property type="term" value="F:nitric-oxide synthase activity"/>
    <property type="evidence" value="ECO:0007669"/>
    <property type="project" value="InterPro"/>
</dbReference>
<comment type="cofactor">
    <cofactor evidence="1 11 12">
        <name>heme</name>
        <dbReference type="ChEBI" id="CHEBI:30413"/>
    </cofactor>
</comment>
<evidence type="ECO:0000256" key="10">
    <source>
        <dbReference type="ARBA" id="ARBA00048713"/>
    </source>
</evidence>
<dbReference type="CDD" id="cd00575">
    <property type="entry name" value="NOS_oxygenase"/>
    <property type="match status" value="1"/>
</dbReference>
<dbReference type="InterPro" id="IPR044943">
    <property type="entry name" value="NOS_dom_1"/>
</dbReference>
<dbReference type="PANTHER" id="PTHR43410">
    <property type="entry name" value="NITRIC OXIDE SYNTHASE OXYGENASE"/>
    <property type="match status" value="1"/>
</dbReference>
<evidence type="ECO:0000256" key="9">
    <source>
        <dbReference type="ARBA" id="ARBA00023004"/>
    </source>
</evidence>
<dbReference type="RefSeq" id="WP_091615551.1">
    <property type="nucleotide sequence ID" value="NZ_FNNC01000005.1"/>
</dbReference>
<comment type="miscellaneous">
    <text evidence="11">This protein is similar to the oxygenase domain of eukaryotic nitric oxide synthases but lacks the reductase domain which, in eukaryotes, is responsible for transfer of electrons to the ferric heme during nitric oxide synthesis.</text>
</comment>
<comment type="function">
    <text evidence="2 11">Catalyzes the production of nitric oxide.</text>
</comment>
<evidence type="ECO:0000256" key="11">
    <source>
        <dbReference type="PIRNR" id="PIRNR037219"/>
    </source>
</evidence>
<evidence type="ECO:0000313" key="14">
    <source>
        <dbReference type="EMBL" id="SDW80749.1"/>
    </source>
</evidence>
<evidence type="ECO:0000256" key="6">
    <source>
        <dbReference type="ARBA" id="ARBA00022617"/>
    </source>
</evidence>
<sequence>MTNIEALKQDAYAFLEQYYRETDQPSEVFQARWENVEQEIEASGHYEHTFEELSFGAKVSWRNSNRCIGRFFWKSLQVIDCRDVCTEEQTAEALRHHIHYAENGGKIIPAISVFPSVKNGQERMRIWNYQLIRYAGYERDGEIIGDPQSVAFTKYCESLGWKGAETSFDLLPLVVQVNEGAPRWFPLRAEEILEVPVTHPDSDAFSTLGLKWYAVPIVSDMKMEIGGITYTAAPFNGWYMETEIGARNLADPDRYDMLPRVADALGIDRAYAGSLWKDRALVELNRAVLHSYKKAGVSMVDHHTAASQFSRFEQQEQKAGREVTGDWTWLIPPVSPAATHIFHSSYRNIMHTPNFFYQQHPYK</sequence>